<feature type="transmembrane region" description="Helical" evidence="1">
    <location>
        <begin position="21"/>
        <end position="44"/>
    </location>
</feature>
<protein>
    <submittedName>
        <fullName evidence="2">Uncharacterized protein</fullName>
    </submittedName>
</protein>
<sequence>MVFSGKGRGVERGRRGWRSTIMPSGTIMIEIVMQIVISVVFLHFCSLSKSLASFRSSGSRGRHVSRITRQVRPCFVLRKFELQGSCSNVRLDRTLIIDYDCDCGGSCRSFRIPFSNLET</sequence>
<proteinExistence type="predicted"/>
<name>A0A9P6CHG0_9AGAR</name>
<keyword evidence="1" id="KW-0812">Transmembrane</keyword>
<evidence type="ECO:0000256" key="1">
    <source>
        <dbReference type="SAM" id="Phobius"/>
    </source>
</evidence>
<dbReference type="AlphaFoldDB" id="A0A9P6CHG0"/>
<keyword evidence="3" id="KW-1185">Reference proteome</keyword>
<dbReference type="Proteomes" id="UP000807353">
    <property type="component" value="Unassembled WGS sequence"/>
</dbReference>
<reference evidence="2" key="1">
    <citation type="submission" date="2020-11" db="EMBL/GenBank/DDBJ databases">
        <authorList>
            <consortium name="DOE Joint Genome Institute"/>
            <person name="Ahrendt S."/>
            <person name="Riley R."/>
            <person name="Andreopoulos W."/>
            <person name="Labutti K."/>
            <person name="Pangilinan J."/>
            <person name="Ruiz-Duenas F.J."/>
            <person name="Barrasa J.M."/>
            <person name="Sanchez-Garcia M."/>
            <person name="Camarero S."/>
            <person name="Miyauchi S."/>
            <person name="Serrano A."/>
            <person name="Linde D."/>
            <person name="Babiker R."/>
            <person name="Drula E."/>
            <person name="Ayuso-Fernandez I."/>
            <person name="Pacheco R."/>
            <person name="Padilla G."/>
            <person name="Ferreira P."/>
            <person name="Barriuso J."/>
            <person name="Kellner H."/>
            <person name="Castanera R."/>
            <person name="Alfaro M."/>
            <person name="Ramirez L."/>
            <person name="Pisabarro A.G."/>
            <person name="Kuo A."/>
            <person name="Tritt A."/>
            <person name="Lipzen A."/>
            <person name="He G."/>
            <person name="Yan M."/>
            <person name="Ng V."/>
            <person name="Cullen D."/>
            <person name="Martin F."/>
            <person name="Rosso M.-N."/>
            <person name="Henrissat B."/>
            <person name="Hibbett D."/>
            <person name="Martinez A.T."/>
            <person name="Grigoriev I.V."/>
        </authorList>
    </citation>
    <scope>NUCLEOTIDE SEQUENCE</scope>
    <source>
        <strain evidence="2">CBS 247.69</strain>
    </source>
</reference>
<keyword evidence="1" id="KW-1133">Transmembrane helix</keyword>
<organism evidence="2 3">
    <name type="scientific">Collybia nuda</name>
    <dbReference type="NCBI Taxonomy" id="64659"/>
    <lineage>
        <taxon>Eukaryota</taxon>
        <taxon>Fungi</taxon>
        <taxon>Dikarya</taxon>
        <taxon>Basidiomycota</taxon>
        <taxon>Agaricomycotina</taxon>
        <taxon>Agaricomycetes</taxon>
        <taxon>Agaricomycetidae</taxon>
        <taxon>Agaricales</taxon>
        <taxon>Tricholomatineae</taxon>
        <taxon>Clitocybaceae</taxon>
        <taxon>Collybia</taxon>
    </lineage>
</organism>
<gene>
    <name evidence="2" type="ORF">BDZ94DRAFT_1264989</name>
</gene>
<dbReference type="EMBL" id="MU150292">
    <property type="protein sequence ID" value="KAF9460899.1"/>
    <property type="molecule type" value="Genomic_DNA"/>
</dbReference>
<comment type="caution">
    <text evidence="2">The sequence shown here is derived from an EMBL/GenBank/DDBJ whole genome shotgun (WGS) entry which is preliminary data.</text>
</comment>
<evidence type="ECO:0000313" key="2">
    <source>
        <dbReference type="EMBL" id="KAF9460899.1"/>
    </source>
</evidence>
<evidence type="ECO:0000313" key="3">
    <source>
        <dbReference type="Proteomes" id="UP000807353"/>
    </source>
</evidence>
<accession>A0A9P6CHG0</accession>
<keyword evidence="1" id="KW-0472">Membrane</keyword>